<comment type="caution">
    <text evidence="3">The sequence shown here is derived from an EMBL/GenBank/DDBJ whole genome shotgun (WGS) entry which is preliminary data.</text>
</comment>
<accession>A0AAD3R064</accession>
<name>A0AAD3R064_LATJO</name>
<dbReference type="EMBL" id="BRZM01003569">
    <property type="protein sequence ID" value="GLD50191.1"/>
    <property type="molecule type" value="Genomic_DNA"/>
</dbReference>
<keyword evidence="1" id="KW-0472">Membrane</keyword>
<dbReference type="Gene3D" id="3.40.30.10">
    <property type="entry name" value="Glutaredoxin"/>
    <property type="match status" value="1"/>
</dbReference>
<dbReference type="InterPro" id="IPR039798">
    <property type="entry name" value="Sulfhydryl_oxidase"/>
</dbReference>
<gene>
    <name evidence="3" type="ORF">AKAME5_002783700</name>
</gene>
<sequence>MLTPQNVESVLVNSSAAIVVEFYASWCGHCIAFSPIYKSLARDMKEWKPAVDLAAIDCAAAENRVVCTDYSIKGYPTLKVSVHKIIDKLETIKSPSYFLEPARGCRNCVAIRASLDNIDIIQQHRGPWRPFNRSRIITWRTWSQALHYSLRVEVATHTVLKESLISLKYMAVLAKKWHSVSNTSTGGMTLAYYQGASPCLLPGAGLGLPCCSQQMLPSLDPHHKLLVVSRMLLILIGSGLTYAGEVVMVQLGWGRRV</sequence>
<protein>
    <submittedName>
        <fullName evidence="3">Sulfhydryl oxidase 1-like protein</fullName>
    </submittedName>
</protein>
<evidence type="ECO:0000313" key="3">
    <source>
        <dbReference type="EMBL" id="GLD50191.1"/>
    </source>
</evidence>
<feature type="transmembrane region" description="Helical" evidence="1">
    <location>
        <begin position="232"/>
        <end position="253"/>
    </location>
</feature>
<evidence type="ECO:0000256" key="1">
    <source>
        <dbReference type="SAM" id="Phobius"/>
    </source>
</evidence>
<keyword evidence="1" id="KW-0812">Transmembrane</keyword>
<dbReference type="PROSITE" id="PS51352">
    <property type="entry name" value="THIOREDOXIN_2"/>
    <property type="match status" value="1"/>
</dbReference>
<dbReference type="GO" id="GO:0000139">
    <property type="term" value="C:Golgi membrane"/>
    <property type="evidence" value="ECO:0007669"/>
    <property type="project" value="TreeGrafter"/>
</dbReference>
<dbReference type="InterPro" id="IPR036249">
    <property type="entry name" value="Thioredoxin-like_sf"/>
</dbReference>
<dbReference type="InterPro" id="IPR013766">
    <property type="entry name" value="Thioredoxin_domain"/>
</dbReference>
<dbReference type="AlphaFoldDB" id="A0AAD3R064"/>
<dbReference type="PANTHER" id="PTHR22897:SF6">
    <property type="entry name" value="SULFHYDRYL OXIDASE 1"/>
    <property type="match status" value="1"/>
</dbReference>
<dbReference type="GO" id="GO:0016971">
    <property type="term" value="F:flavin-dependent sulfhydryl oxidase activity"/>
    <property type="evidence" value="ECO:0007669"/>
    <property type="project" value="InterPro"/>
</dbReference>
<dbReference type="GO" id="GO:0006457">
    <property type="term" value="P:protein folding"/>
    <property type="evidence" value="ECO:0007669"/>
    <property type="project" value="TreeGrafter"/>
</dbReference>
<dbReference type="SUPFAM" id="SSF52833">
    <property type="entry name" value="Thioredoxin-like"/>
    <property type="match status" value="1"/>
</dbReference>
<proteinExistence type="predicted"/>
<evidence type="ECO:0000313" key="4">
    <source>
        <dbReference type="Proteomes" id="UP001279410"/>
    </source>
</evidence>
<evidence type="ECO:0000259" key="2">
    <source>
        <dbReference type="PROSITE" id="PS51352"/>
    </source>
</evidence>
<keyword evidence="1" id="KW-1133">Transmembrane helix</keyword>
<reference evidence="3" key="1">
    <citation type="submission" date="2022-08" db="EMBL/GenBank/DDBJ databases">
        <title>Genome sequencing of akame (Lates japonicus).</title>
        <authorList>
            <person name="Hashiguchi Y."/>
            <person name="Takahashi H."/>
        </authorList>
    </citation>
    <scope>NUCLEOTIDE SEQUENCE</scope>
    <source>
        <strain evidence="3">Kochi</strain>
    </source>
</reference>
<dbReference type="PANTHER" id="PTHR22897">
    <property type="entry name" value="QUIESCIN Q6-RELATED SULFHYDRYL OXIDASE"/>
    <property type="match status" value="1"/>
</dbReference>
<dbReference type="GO" id="GO:0003756">
    <property type="term" value="F:protein disulfide isomerase activity"/>
    <property type="evidence" value="ECO:0007669"/>
    <property type="project" value="TreeGrafter"/>
</dbReference>
<dbReference type="Proteomes" id="UP001279410">
    <property type="component" value="Unassembled WGS sequence"/>
</dbReference>
<dbReference type="GO" id="GO:0005615">
    <property type="term" value="C:extracellular space"/>
    <property type="evidence" value="ECO:0007669"/>
    <property type="project" value="TreeGrafter"/>
</dbReference>
<keyword evidence="4" id="KW-1185">Reference proteome</keyword>
<dbReference type="Pfam" id="PF00085">
    <property type="entry name" value="Thioredoxin"/>
    <property type="match status" value="1"/>
</dbReference>
<organism evidence="3 4">
    <name type="scientific">Lates japonicus</name>
    <name type="common">Japanese lates</name>
    <dbReference type="NCBI Taxonomy" id="270547"/>
    <lineage>
        <taxon>Eukaryota</taxon>
        <taxon>Metazoa</taxon>
        <taxon>Chordata</taxon>
        <taxon>Craniata</taxon>
        <taxon>Vertebrata</taxon>
        <taxon>Euteleostomi</taxon>
        <taxon>Actinopterygii</taxon>
        <taxon>Neopterygii</taxon>
        <taxon>Teleostei</taxon>
        <taxon>Neoteleostei</taxon>
        <taxon>Acanthomorphata</taxon>
        <taxon>Carangaria</taxon>
        <taxon>Carangaria incertae sedis</taxon>
        <taxon>Centropomidae</taxon>
        <taxon>Lates</taxon>
    </lineage>
</organism>
<feature type="domain" description="Thioredoxin" evidence="2">
    <location>
        <begin position="1"/>
        <end position="120"/>
    </location>
</feature>